<dbReference type="PANTHER" id="PTHR21021">
    <property type="entry name" value="GAF/PUTATIVE CYTOSKELETAL PROTEIN"/>
    <property type="match status" value="1"/>
</dbReference>
<feature type="non-terminal residue" evidence="3">
    <location>
        <position position="443"/>
    </location>
</feature>
<dbReference type="InterPro" id="IPR051330">
    <property type="entry name" value="Phosphatase_reg/MetRdx"/>
</dbReference>
<dbReference type="Pfam" id="PF04176">
    <property type="entry name" value="TIP41"/>
    <property type="match status" value="1"/>
</dbReference>
<evidence type="ECO:0000313" key="4">
    <source>
        <dbReference type="Proteomes" id="UP000008988"/>
    </source>
</evidence>
<dbReference type="AlphaFoldDB" id="B5VTJ6"/>
<organism evidence="3 4">
    <name type="scientific">Saccharomyces cerevisiae (strain AWRI1631)</name>
    <name type="common">Baker's yeast</name>
    <dbReference type="NCBI Taxonomy" id="545124"/>
    <lineage>
        <taxon>Eukaryota</taxon>
        <taxon>Fungi</taxon>
        <taxon>Dikarya</taxon>
        <taxon>Ascomycota</taxon>
        <taxon>Saccharomycotina</taxon>
        <taxon>Saccharomycetes</taxon>
        <taxon>Saccharomycetales</taxon>
        <taxon>Saccharomycetaceae</taxon>
        <taxon>Saccharomyces</taxon>
    </lineage>
</organism>
<reference evidence="3 4" key="1">
    <citation type="journal article" date="2008" name="FEMS Yeast Res.">
        <title>Comparative genome analysis of a Saccharomyces cerevisiae wine strain.</title>
        <authorList>
            <person name="Borneman A.R."/>
            <person name="Forgan A.H."/>
            <person name="Pretorius I.S."/>
            <person name="Chambers P.J."/>
        </authorList>
    </citation>
    <scope>NUCLEOTIDE SEQUENCE [LARGE SCALE GENOMIC DNA]</scope>
    <source>
        <strain evidence="3 4">AWRI1631</strain>
    </source>
</reference>
<dbReference type="InterPro" id="IPR007303">
    <property type="entry name" value="TIP41-like"/>
</dbReference>
<feature type="compositionally biased region" description="Polar residues" evidence="2">
    <location>
        <begin position="138"/>
        <end position="147"/>
    </location>
</feature>
<accession>B5VTJ6</accession>
<dbReference type="PANTHER" id="PTHR21021:SF16">
    <property type="entry name" value="TIP41-LIKE PROTEIN"/>
    <property type="match status" value="1"/>
</dbReference>
<evidence type="ECO:0000256" key="2">
    <source>
        <dbReference type="SAM" id="MobiDB-lite"/>
    </source>
</evidence>
<dbReference type="OrthoDB" id="10253878at2759"/>
<dbReference type="GO" id="GO:0031929">
    <property type="term" value="P:TOR signaling"/>
    <property type="evidence" value="ECO:0007669"/>
    <property type="project" value="TreeGrafter"/>
</dbReference>
<gene>
    <name evidence="3" type="ORF">AWRI1631_163060</name>
</gene>
<comment type="caution">
    <text evidence="3">The sequence shown here is derived from an EMBL/GenBank/DDBJ whole genome shotgun (WGS) entry which is preliminary data.</text>
</comment>
<feature type="region of interest" description="Disordered" evidence="2">
    <location>
        <begin position="134"/>
        <end position="153"/>
    </location>
</feature>
<dbReference type="EMBL" id="ABSV01002398">
    <property type="protein sequence ID" value="EDZ68749.1"/>
    <property type="molecule type" value="Genomic_DNA"/>
</dbReference>
<dbReference type="Proteomes" id="UP000008988">
    <property type="component" value="Unassembled WGS sequence"/>
</dbReference>
<evidence type="ECO:0000313" key="3">
    <source>
        <dbReference type="EMBL" id="EDZ68749.1"/>
    </source>
</evidence>
<evidence type="ECO:0000256" key="1">
    <source>
        <dbReference type="ARBA" id="ARBA00006658"/>
    </source>
</evidence>
<comment type="similarity">
    <text evidence="1">Belongs to the TIP41 family.</text>
</comment>
<sequence length="443" mass="51069">MASFDYLFHPFVPCTICPDFPLYKSPAFPSSCLHHPRLLFNDKAFCPLFLVPFPASFTRWLTFLFHLVIYNNKMHHHTYAPHIHDLRAALDTTAPQKKMSKRNTPPLRSSGINTIQINAAREMHAQTVRARRMPMPTSGITTPSVQPTAAPATPPRHICNNPNNPQCLHCGSVIIPSPRATLPLEDNPSISINDWTISSRKKPILNSQELDIWENEKLKGLTLPEMIFGNNYIRIENSKQHWSIEFNALDALKEVQLQDSGIRVAYSNDWINSKKRQNSTNGAQRFTNDVNDDSLNIIHKYDWTYTTRYKGTESSPESKFRLDNDQKLPLDKLAVHDKILFYDDMILFEDELADNGISILNVKIRVMNERLLLLSRFFLRVDDVLVRVYDTRIYVEFDENVVIRESKEFEGKYQDVLAKHRLSQSHDPKAALRDSNWVAQNTP</sequence>
<dbReference type="GO" id="GO:0005829">
    <property type="term" value="C:cytosol"/>
    <property type="evidence" value="ECO:0007669"/>
    <property type="project" value="TreeGrafter"/>
</dbReference>
<proteinExistence type="inferred from homology"/>
<protein>
    <submittedName>
        <fullName evidence="3">YPR040Wp-like protein</fullName>
    </submittedName>
</protein>
<name>B5VTJ6_YEAS6</name>